<proteinExistence type="predicted"/>
<dbReference type="Proteomes" id="UP000236333">
    <property type="component" value="Unassembled WGS sequence"/>
</dbReference>
<evidence type="ECO:0000313" key="5">
    <source>
        <dbReference type="Proteomes" id="UP000236333"/>
    </source>
</evidence>
<feature type="region of interest" description="Disordered" evidence="1">
    <location>
        <begin position="147"/>
        <end position="168"/>
    </location>
</feature>
<dbReference type="InterPro" id="IPR041588">
    <property type="entry name" value="Integrase_H2C2"/>
</dbReference>
<evidence type="ECO:0000259" key="3">
    <source>
        <dbReference type="Pfam" id="PF17921"/>
    </source>
</evidence>
<evidence type="ECO:0000256" key="1">
    <source>
        <dbReference type="SAM" id="MobiDB-lite"/>
    </source>
</evidence>
<feature type="signal peptide" evidence="2">
    <location>
        <begin position="1"/>
        <end position="25"/>
    </location>
</feature>
<gene>
    <name evidence="4" type="ORF">TSOC_003754</name>
</gene>
<sequence length="168" mass="18504">MHGRRGHLGVWRMLALLQLRHWWYGMRQGVQAVVRECHACDLSNARGTQRPMQLHPLPASTVGIAYQLLYGGTVPVVPPAAYPAAAGNLLIAQHRDTLRYSAVRTGRYLAKPVVHAPIHDTILRVESLSCLFPGSVLPTRPMCASDAAERTRRNKAAMSKPESIPAAR</sequence>
<comment type="caution">
    <text evidence="4">The sequence shown here is derived from an EMBL/GenBank/DDBJ whole genome shotgun (WGS) entry which is preliminary data.</text>
</comment>
<keyword evidence="5" id="KW-1185">Reference proteome</keyword>
<reference evidence="4 5" key="1">
    <citation type="journal article" date="2017" name="Mol. Biol. Evol.">
        <title>The 4-celled Tetrabaena socialis nuclear genome reveals the essential components for genetic control of cell number at the origin of multicellularity in the volvocine lineage.</title>
        <authorList>
            <person name="Featherston J."/>
            <person name="Arakaki Y."/>
            <person name="Hanschen E.R."/>
            <person name="Ferris P.J."/>
            <person name="Michod R.E."/>
            <person name="Olson B.J.S.C."/>
            <person name="Nozaki H."/>
            <person name="Durand P.M."/>
        </authorList>
    </citation>
    <scope>NUCLEOTIDE SEQUENCE [LARGE SCALE GENOMIC DNA]</scope>
    <source>
        <strain evidence="4 5">NIES-571</strain>
    </source>
</reference>
<name>A0A2J8AAP3_9CHLO</name>
<dbReference type="Pfam" id="PF17921">
    <property type="entry name" value="Integrase_H2C2"/>
    <property type="match status" value="1"/>
</dbReference>
<evidence type="ECO:0000313" key="4">
    <source>
        <dbReference type="EMBL" id="PNH09596.1"/>
    </source>
</evidence>
<dbReference type="AlphaFoldDB" id="A0A2J8AAP3"/>
<protein>
    <recommendedName>
        <fullName evidence="3">Integrase zinc-binding domain-containing protein</fullName>
    </recommendedName>
</protein>
<evidence type="ECO:0000256" key="2">
    <source>
        <dbReference type="SAM" id="SignalP"/>
    </source>
</evidence>
<keyword evidence="2" id="KW-0732">Signal</keyword>
<accession>A0A2J8AAP3</accession>
<feature type="chain" id="PRO_5014420600" description="Integrase zinc-binding domain-containing protein" evidence="2">
    <location>
        <begin position="26"/>
        <end position="168"/>
    </location>
</feature>
<organism evidence="4 5">
    <name type="scientific">Tetrabaena socialis</name>
    <dbReference type="NCBI Taxonomy" id="47790"/>
    <lineage>
        <taxon>Eukaryota</taxon>
        <taxon>Viridiplantae</taxon>
        <taxon>Chlorophyta</taxon>
        <taxon>core chlorophytes</taxon>
        <taxon>Chlorophyceae</taxon>
        <taxon>CS clade</taxon>
        <taxon>Chlamydomonadales</taxon>
        <taxon>Tetrabaenaceae</taxon>
        <taxon>Tetrabaena</taxon>
    </lineage>
</organism>
<feature type="domain" description="Integrase zinc-binding" evidence="3">
    <location>
        <begin position="2"/>
        <end position="45"/>
    </location>
</feature>
<dbReference type="EMBL" id="PGGS01000084">
    <property type="protein sequence ID" value="PNH09596.1"/>
    <property type="molecule type" value="Genomic_DNA"/>
</dbReference>
<dbReference type="Gene3D" id="1.10.340.70">
    <property type="match status" value="1"/>
</dbReference>